<dbReference type="GO" id="GO:0005886">
    <property type="term" value="C:plasma membrane"/>
    <property type="evidence" value="ECO:0007669"/>
    <property type="project" value="TreeGrafter"/>
</dbReference>
<evidence type="ECO:0000256" key="9">
    <source>
        <dbReference type="ARBA" id="ARBA00022840"/>
    </source>
</evidence>
<keyword evidence="17" id="KW-1185">Reference proteome</keyword>
<dbReference type="GO" id="GO:0045332">
    <property type="term" value="P:phospholipid translocation"/>
    <property type="evidence" value="ECO:0007669"/>
    <property type="project" value="TreeGrafter"/>
</dbReference>
<name>A0A9N9IB25_9GLOM</name>
<evidence type="ECO:0000256" key="13">
    <source>
        <dbReference type="ARBA" id="ARBA00023136"/>
    </source>
</evidence>
<dbReference type="SUPFAM" id="SSF56784">
    <property type="entry name" value="HAD-like"/>
    <property type="match status" value="1"/>
</dbReference>
<dbReference type="OrthoDB" id="377733at2759"/>
<dbReference type="FunFam" id="3.40.50.1000:FF:000014">
    <property type="entry name" value="Phospholipid-transporting ATPase"/>
    <property type="match status" value="1"/>
</dbReference>
<evidence type="ECO:0000256" key="14">
    <source>
        <dbReference type="ARBA" id="ARBA00034036"/>
    </source>
</evidence>
<dbReference type="GO" id="GO:0005524">
    <property type="term" value="F:ATP binding"/>
    <property type="evidence" value="ECO:0007669"/>
    <property type="project" value="UniProtKB-KW"/>
</dbReference>
<dbReference type="PANTHER" id="PTHR24092:SF180">
    <property type="entry name" value="PHOSPHOLIPID-TRANSPORTING ATPASE DNF1-RELATED"/>
    <property type="match status" value="1"/>
</dbReference>
<proteinExistence type="inferred from homology"/>
<dbReference type="PANTHER" id="PTHR24092">
    <property type="entry name" value="PROBABLE PHOSPHOLIPID-TRANSPORTING ATPASE"/>
    <property type="match status" value="1"/>
</dbReference>
<evidence type="ECO:0000256" key="12">
    <source>
        <dbReference type="ARBA" id="ARBA00022989"/>
    </source>
</evidence>
<keyword evidence="7" id="KW-0479">Metal-binding</keyword>
<dbReference type="Gene3D" id="3.40.50.1000">
    <property type="entry name" value="HAD superfamily/HAD-like"/>
    <property type="match status" value="1"/>
</dbReference>
<dbReference type="Pfam" id="PF13246">
    <property type="entry name" value="Cation_ATPase"/>
    <property type="match status" value="1"/>
</dbReference>
<keyword evidence="5" id="KW-0813">Transport</keyword>
<evidence type="ECO:0000256" key="5">
    <source>
        <dbReference type="ARBA" id="ARBA00022448"/>
    </source>
</evidence>
<evidence type="ECO:0000256" key="3">
    <source>
        <dbReference type="ARBA" id="ARBA00008109"/>
    </source>
</evidence>
<comment type="similarity">
    <text evidence="3">Belongs to the cation transport ATPase (P-type) (TC 3.A.3) family. Type IV subfamily.</text>
</comment>
<evidence type="ECO:0000256" key="7">
    <source>
        <dbReference type="ARBA" id="ARBA00022723"/>
    </source>
</evidence>
<dbReference type="InterPro" id="IPR023299">
    <property type="entry name" value="ATPase_P-typ_cyto_dom_N"/>
</dbReference>
<evidence type="ECO:0000256" key="1">
    <source>
        <dbReference type="ARBA" id="ARBA00004141"/>
    </source>
</evidence>
<sequence length="402" mass="43881">AIAACTPIQSDQTNNPNLNPAVEEKLSPNNSPFTLKKVKNSISNIKSSFKGFESVASLVSPSAKRGKKSVAIDKTLVHDLVYKAESPDEAALVSAAKNIGFAFLGRTTESMTVDIFGQEYVFDILNVLEFNSSRKRMSIIVRRPEPLGGGIVLFCKGADNIIFERLASGQEQLIEKTSADIDEFSNDARMQPSHDLFELKASTAIQDRSSKIDVCSEEIERELILLGATAIEDKLQEGVPDCIANLRSAGIKIWVLTGDKLETAINIGFAAQLLTKEMRLWIVKGSKKDSVAEQLDHVYTSLIPSNDEQKDETGPDDTHAFIIDGSALIHLLDDEKSRQRILELSDYFHSVICCRVSPLQKALMVELVRRGKKSTTLAIGDGANDVSMIQAANVGVGISGQE</sequence>
<gene>
    <name evidence="16" type="ORF">RFULGI_LOCUS11929</name>
</gene>
<evidence type="ECO:0000256" key="8">
    <source>
        <dbReference type="ARBA" id="ARBA00022741"/>
    </source>
</evidence>
<dbReference type="AlphaFoldDB" id="A0A9N9IB25"/>
<comment type="subcellular location">
    <subcellularLocation>
        <location evidence="2">Endomembrane system</location>
    </subcellularLocation>
    <subcellularLocation>
        <location evidence="1">Membrane</location>
        <topology evidence="1">Multi-pass membrane protein</topology>
    </subcellularLocation>
</comment>
<comment type="catalytic activity">
    <reaction evidence="14">
        <text>ATP + H2O + phospholipidSide 1 = ADP + phosphate + phospholipidSide 2.</text>
        <dbReference type="EC" id="7.6.2.1"/>
    </reaction>
</comment>
<keyword evidence="13" id="KW-0472">Membrane</keyword>
<comment type="caution">
    <text evidence="16">The sequence shown here is derived from an EMBL/GenBank/DDBJ whole genome shotgun (WGS) entry which is preliminary data.</text>
</comment>
<dbReference type="Gene3D" id="3.40.1110.10">
    <property type="entry name" value="Calcium-transporting ATPase, cytoplasmic domain N"/>
    <property type="match status" value="1"/>
</dbReference>
<keyword evidence="12" id="KW-1133">Transmembrane helix</keyword>
<feature type="compositionally biased region" description="Polar residues" evidence="15">
    <location>
        <begin position="7"/>
        <end position="18"/>
    </location>
</feature>
<accession>A0A9N9IB25</accession>
<keyword evidence="11" id="KW-1278">Translocase</keyword>
<feature type="non-terminal residue" evidence="16">
    <location>
        <position position="1"/>
    </location>
</feature>
<keyword evidence="8" id="KW-0547">Nucleotide-binding</keyword>
<dbReference type="GO" id="GO:0046872">
    <property type="term" value="F:metal ion binding"/>
    <property type="evidence" value="ECO:0007669"/>
    <property type="project" value="UniProtKB-KW"/>
</dbReference>
<dbReference type="InterPro" id="IPR036412">
    <property type="entry name" value="HAD-like_sf"/>
</dbReference>
<evidence type="ECO:0000256" key="15">
    <source>
        <dbReference type="SAM" id="MobiDB-lite"/>
    </source>
</evidence>
<dbReference type="InterPro" id="IPR023214">
    <property type="entry name" value="HAD_sf"/>
</dbReference>
<feature type="non-terminal residue" evidence="16">
    <location>
        <position position="402"/>
    </location>
</feature>
<feature type="region of interest" description="Disordered" evidence="15">
    <location>
        <begin position="1"/>
        <end position="26"/>
    </location>
</feature>
<dbReference type="GO" id="GO:0140326">
    <property type="term" value="F:ATPase-coupled intramembrane lipid transporter activity"/>
    <property type="evidence" value="ECO:0007669"/>
    <property type="project" value="UniProtKB-EC"/>
</dbReference>
<dbReference type="Proteomes" id="UP000789396">
    <property type="component" value="Unassembled WGS sequence"/>
</dbReference>
<keyword evidence="9" id="KW-0067">ATP-binding</keyword>
<dbReference type="EC" id="7.6.2.1" evidence="4"/>
<evidence type="ECO:0000256" key="10">
    <source>
        <dbReference type="ARBA" id="ARBA00022842"/>
    </source>
</evidence>
<evidence type="ECO:0000256" key="6">
    <source>
        <dbReference type="ARBA" id="ARBA00022692"/>
    </source>
</evidence>
<protein>
    <recommendedName>
        <fullName evidence="4">P-type phospholipid transporter</fullName>
        <ecNumber evidence="4">7.6.2.1</ecNumber>
    </recommendedName>
</protein>
<organism evidence="16 17">
    <name type="scientific">Racocetra fulgida</name>
    <dbReference type="NCBI Taxonomy" id="60492"/>
    <lineage>
        <taxon>Eukaryota</taxon>
        <taxon>Fungi</taxon>
        <taxon>Fungi incertae sedis</taxon>
        <taxon>Mucoromycota</taxon>
        <taxon>Glomeromycotina</taxon>
        <taxon>Glomeromycetes</taxon>
        <taxon>Diversisporales</taxon>
        <taxon>Gigasporaceae</taxon>
        <taxon>Racocetra</taxon>
    </lineage>
</organism>
<evidence type="ECO:0000313" key="16">
    <source>
        <dbReference type="EMBL" id="CAG8728212.1"/>
    </source>
</evidence>
<dbReference type="EMBL" id="CAJVPZ010027353">
    <property type="protein sequence ID" value="CAG8728212.1"/>
    <property type="molecule type" value="Genomic_DNA"/>
</dbReference>
<evidence type="ECO:0000313" key="17">
    <source>
        <dbReference type="Proteomes" id="UP000789396"/>
    </source>
</evidence>
<evidence type="ECO:0000256" key="11">
    <source>
        <dbReference type="ARBA" id="ARBA00022967"/>
    </source>
</evidence>
<keyword evidence="10" id="KW-0460">Magnesium</keyword>
<keyword evidence="6" id="KW-0812">Transmembrane</keyword>
<reference evidence="16" key="1">
    <citation type="submission" date="2021-06" db="EMBL/GenBank/DDBJ databases">
        <authorList>
            <person name="Kallberg Y."/>
            <person name="Tangrot J."/>
            <person name="Rosling A."/>
        </authorList>
    </citation>
    <scope>NUCLEOTIDE SEQUENCE</scope>
    <source>
        <strain evidence="16">IN212</strain>
    </source>
</reference>
<evidence type="ECO:0000256" key="2">
    <source>
        <dbReference type="ARBA" id="ARBA00004308"/>
    </source>
</evidence>
<dbReference type="SUPFAM" id="SSF81660">
    <property type="entry name" value="Metal cation-transporting ATPase, ATP-binding domain N"/>
    <property type="match status" value="1"/>
</dbReference>
<evidence type="ECO:0000256" key="4">
    <source>
        <dbReference type="ARBA" id="ARBA00012189"/>
    </source>
</evidence>